<evidence type="ECO:0000313" key="3">
    <source>
        <dbReference type="Proteomes" id="UP000219465"/>
    </source>
</evidence>
<evidence type="ECO:0000313" key="2">
    <source>
        <dbReference type="EMBL" id="SOE16903.1"/>
    </source>
</evidence>
<feature type="transmembrane region" description="Helical" evidence="1">
    <location>
        <begin position="12"/>
        <end position="33"/>
    </location>
</feature>
<sequence length="45" mass="4781">MLSAPIRYTAKTALVVIWAALDIPLPLPLPLAVRAGMVVPSARNL</sequence>
<organism evidence="2 3">
    <name type="scientific">Hoeflea halophila</name>
    <dbReference type="NCBI Taxonomy" id="714899"/>
    <lineage>
        <taxon>Bacteria</taxon>
        <taxon>Pseudomonadati</taxon>
        <taxon>Pseudomonadota</taxon>
        <taxon>Alphaproteobacteria</taxon>
        <taxon>Hyphomicrobiales</taxon>
        <taxon>Rhizobiaceae</taxon>
        <taxon>Hoeflea</taxon>
    </lineage>
</organism>
<protein>
    <submittedName>
        <fullName evidence="2">Uncharacterized protein</fullName>
    </submittedName>
</protein>
<dbReference type="EMBL" id="OCPC01000002">
    <property type="protein sequence ID" value="SOE16903.1"/>
    <property type="molecule type" value="Genomic_DNA"/>
</dbReference>
<accession>A0A286I9V1</accession>
<keyword evidence="3" id="KW-1185">Reference proteome</keyword>
<dbReference type="Proteomes" id="UP000219465">
    <property type="component" value="Unassembled WGS sequence"/>
</dbReference>
<gene>
    <name evidence="2" type="ORF">SAMN05877838_1788</name>
</gene>
<reference evidence="3" key="1">
    <citation type="submission" date="2017-08" db="EMBL/GenBank/DDBJ databases">
        <authorList>
            <person name="Varghese N."/>
            <person name="Submissions S."/>
        </authorList>
    </citation>
    <scope>NUCLEOTIDE SEQUENCE [LARGE SCALE GENOMIC DNA]</scope>
    <source>
        <strain evidence="3">KCTC 23107</strain>
    </source>
</reference>
<keyword evidence="1" id="KW-1133">Transmembrane helix</keyword>
<keyword evidence="1" id="KW-0472">Membrane</keyword>
<evidence type="ECO:0000256" key="1">
    <source>
        <dbReference type="SAM" id="Phobius"/>
    </source>
</evidence>
<keyword evidence="1" id="KW-0812">Transmembrane</keyword>
<proteinExistence type="predicted"/>
<name>A0A286I9V1_9HYPH</name>
<dbReference type="AlphaFoldDB" id="A0A286I9V1"/>